<evidence type="ECO:0000313" key="7">
    <source>
        <dbReference type="Proteomes" id="UP001597036"/>
    </source>
</evidence>
<keyword evidence="7" id="KW-1185">Reference proteome</keyword>
<organism evidence="6 7">
    <name type="scientific">Alloscardovia venturai</name>
    <dbReference type="NCBI Taxonomy" id="1769421"/>
    <lineage>
        <taxon>Bacteria</taxon>
        <taxon>Bacillati</taxon>
        <taxon>Actinomycetota</taxon>
        <taxon>Actinomycetes</taxon>
        <taxon>Bifidobacteriales</taxon>
        <taxon>Bifidobacteriaceae</taxon>
        <taxon>Alloscardovia</taxon>
    </lineage>
</organism>
<dbReference type="Proteomes" id="UP001597036">
    <property type="component" value="Unassembled WGS sequence"/>
</dbReference>
<comment type="pathway">
    <text evidence="1">Cell wall biogenesis; cell wall polysaccharide biosynthesis.</text>
</comment>
<dbReference type="EC" id="2.4.-.-" evidence="6"/>
<proteinExistence type="inferred from homology"/>
<evidence type="ECO:0000256" key="4">
    <source>
        <dbReference type="ARBA" id="ARBA00022679"/>
    </source>
</evidence>
<dbReference type="PANTHER" id="PTHR43179:SF12">
    <property type="entry name" value="GALACTOFURANOSYLTRANSFERASE GLFT2"/>
    <property type="match status" value="1"/>
</dbReference>
<evidence type="ECO:0000313" key="6">
    <source>
        <dbReference type="EMBL" id="MFD0704703.1"/>
    </source>
</evidence>
<evidence type="ECO:0000256" key="2">
    <source>
        <dbReference type="ARBA" id="ARBA00006739"/>
    </source>
</evidence>
<dbReference type="SUPFAM" id="SSF53448">
    <property type="entry name" value="Nucleotide-diphospho-sugar transferases"/>
    <property type="match status" value="1"/>
</dbReference>
<dbReference type="Gene3D" id="3.90.550.10">
    <property type="entry name" value="Spore Coat Polysaccharide Biosynthesis Protein SpsA, Chain A"/>
    <property type="match status" value="1"/>
</dbReference>
<dbReference type="RefSeq" id="WP_377938418.1">
    <property type="nucleotide sequence ID" value="NZ_JBHTHQ010000013.1"/>
</dbReference>
<keyword evidence="4 6" id="KW-0808">Transferase</keyword>
<dbReference type="InterPro" id="IPR001173">
    <property type="entry name" value="Glyco_trans_2-like"/>
</dbReference>
<dbReference type="Pfam" id="PF00535">
    <property type="entry name" value="Glycos_transf_2"/>
    <property type="match status" value="1"/>
</dbReference>
<dbReference type="GO" id="GO:0016757">
    <property type="term" value="F:glycosyltransferase activity"/>
    <property type="evidence" value="ECO:0007669"/>
    <property type="project" value="UniProtKB-KW"/>
</dbReference>
<protein>
    <submittedName>
        <fullName evidence="6">Glycosyltransferase</fullName>
        <ecNumber evidence="6">2.4.-.-</ecNumber>
    </submittedName>
</protein>
<evidence type="ECO:0000256" key="1">
    <source>
        <dbReference type="ARBA" id="ARBA00004776"/>
    </source>
</evidence>
<dbReference type="PANTHER" id="PTHR43179">
    <property type="entry name" value="RHAMNOSYLTRANSFERASE WBBL"/>
    <property type="match status" value="1"/>
</dbReference>
<gene>
    <name evidence="6" type="ORF">ACFQY8_02925</name>
</gene>
<evidence type="ECO:0000259" key="5">
    <source>
        <dbReference type="Pfam" id="PF00535"/>
    </source>
</evidence>
<keyword evidence="3 6" id="KW-0328">Glycosyltransferase</keyword>
<dbReference type="EMBL" id="JBHTHQ010000013">
    <property type="protein sequence ID" value="MFD0704703.1"/>
    <property type="molecule type" value="Genomic_DNA"/>
</dbReference>
<accession>A0ABW2Y4P4</accession>
<evidence type="ECO:0000256" key="3">
    <source>
        <dbReference type="ARBA" id="ARBA00022676"/>
    </source>
</evidence>
<comment type="similarity">
    <text evidence="2">Belongs to the glycosyltransferase 2 family.</text>
</comment>
<comment type="caution">
    <text evidence="6">The sequence shown here is derived from an EMBL/GenBank/DDBJ whole genome shotgun (WGS) entry which is preliminary data.</text>
</comment>
<name>A0ABW2Y4P4_9BIFI</name>
<dbReference type="InterPro" id="IPR029044">
    <property type="entry name" value="Nucleotide-diphossugar_trans"/>
</dbReference>
<sequence length="328" mass="36554">MTSTSLRITAVVVSYNRERLLKECLDGLAAQTYPVARTIVVDNASTGGAVSVVESHPSKPELMKLNENVGGAGGFAVGIALAARKTDTDYVWIMDDDTVPTPTALEKLVEAINEAERVNGDEPVIVGSKAVWIDGREHLMNKPRARRWIHHGAPTLTHSHGAYQARSFSFVSCCINAHEIRARKALPIGAYFLWNDDFEFTTRLLKESTGYYVPESVVEHKTKVFGSSNADPGARFRFEVRNKQWLFKYAKVNFTGKERIYYRLATVKRWAETVARAKDKSAILTYARQGWKEAGSGRPLSNAEVLAASPEAETVLKEFERNSRTDEN</sequence>
<feature type="domain" description="Glycosyltransferase 2-like" evidence="5">
    <location>
        <begin position="10"/>
        <end position="168"/>
    </location>
</feature>
<reference evidence="7" key="1">
    <citation type="journal article" date="2019" name="Int. J. Syst. Evol. Microbiol.">
        <title>The Global Catalogue of Microorganisms (GCM) 10K type strain sequencing project: providing services to taxonomists for standard genome sequencing and annotation.</title>
        <authorList>
            <consortium name="The Broad Institute Genomics Platform"/>
            <consortium name="The Broad Institute Genome Sequencing Center for Infectious Disease"/>
            <person name="Wu L."/>
            <person name="Ma J."/>
        </authorList>
    </citation>
    <scope>NUCLEOTIDE SEQUENCE [LARGE SCALE GENOMIC DNA]</scope>
    <source>
        <strain evidence="7">CCM 8604</strain>
    </source>
</reference>